<feature type="region of interest" description="Disordered" evidence="5">
    <location>
        <begin position="193"/>
        <end position="233"/>
    </location>
</feature>
<dbReference type="RefSeq" id="WP_184731804.1">
    <property type="nucleotide sequence ID" value="NZ_BMRW01000011.1"/>
</dbReference>
<comment type="caution">
    <text evidence="8">The sequence shown here is derived from an EMBL/GenBank/DDBJ whole genome shotgun (WGS) entry which is preliminary data.</text>
</comment>
<comment type="subcellular location">
    <subcellularLocation>
        <location evidence="1">Membrane</location>
        <topology evidence="1">Multi-pass membrane protein</topology>
    </subcellularLocation>
</comment>
<protein>
    <submittedName>
        <fullName evidence="8">Putative membrane protein YccC</fullName>
    </submittedName>
</protein>
<feature type="transmembrane region" description="Helical" evidence="6">
    <location>
        <begin position="387"/>
        <end position="414"/>
    </location>
</feature>
<gene>
    <name evidence="8" type="ORF">FHS38_001390</name>
</gene>
<evidence type="ECO:0000256" key="4">
    <source>
        <dbReference type="ARBA" id="ARBA00023136"/>
    </source>
</evidence>
<evidence type="ECO:0000313" key="8">
    <source>
        <dbReference type="EMBL" id="MBB4885362.1"/>
    </source>
</evidence>
<name>A0A7W7PD82_STRNE</name>
<reference evidence="8 9" key="1">
    <citation type="submission" date="2020-08" db="EMBL/GenBank/DDBJ databases">
        <title>Genomic Encyclopedia of Type Strains, Phase III (KMG-III): the genomes of soil and plant-associated and newly described type strains.</title>
        <authorList>
            <person name="Whitman W."/>
        </authorList>
    </citation>
    <scope>NUCLEOTIDE SEQUENCE [LARGE SCALE GENOMIC DNA]</scope>
    <source>
        <strain evidence="8 9">CECT 3265</strain>
    </source>
</reference>
<feature type="transmembrane region" description="Helical" evidence="6">
    <location>
        <begin position="506"/>
        <end position="524"/>
    </location>
</feature>
<dbReference type="Pfam" id="PF13515">
    <property type="entry name" value="FUSC_2"/>
    <property type="match status" value="1"/>
</dbReference>
<evidence type="ECO:0000256" key="2">
    <source>
        <dbReference type="ARBA" id="ARBA00022692"/>
    </source>
</evidence>
<keyword evidence="2 6" id="KW-0812">Transmembrane</keyword>
<feature type="compositionally biased region" description="Basic and acidic residues" evidence="5">
    <location>
        <begin position="203"/>
        <end position="215"/>
    </location>
</feature>
<evidence type="ECO:0000259" key="7">
    <source>
        <dbReference type="Pfam" id="PF13515"/>
    </source>
</evidence>
<evidence type="ECO:0000313" key="9">
    <source>
        <dbReference type="Proteomes" id="UP000556436"/>
    </source>
</evidence>
<accession>A0A7W7PD82</accession>
<evidence type="ECO:0000256" key="5">
    <source>
        <dbReference type="SAM" id="MobiDB-lite"/>
    </source>
</evidence>
<feature type="compositionally biased region" description="Basic and acidic residues" evidence="5">
    <location>
        <begin position="644"/>
        <end position="653"/>
    </location>
</feature>
<evidence type="ECO:0000256" key="6">
    <source>
        <dbReference type="SAM" id="Phobius"/>
    </source>
</evidence>
<feature type="domain" description="Integral membrane bound transporter" evidence="7">
    <location>
        <begin position="396"/>
        <end position="519"/>
    </location>
</feature>
<sequence length="710" mass="74848">MKGPVGWVLRQPDGPRALRRATRVTVAGGTGFYVSLYVIGDATMAIYAMFGALPLVMLSDVPGPPPRRARALLAVAPAAVVLVAAGTLLAAHTWTAACGMFVVGFLVTFLGVASPRLAGVGIALQLFYVLPCFPPYAPQTLGSRLSGLVLGILLTACAERVLCPDPAPRPYRAVLADAVAACADYTSAVADTLEGRGTTPADPGERRTAARRAFESARPSRVPPAERPTSSSVRDHAFHDARVAVWQIRDQMDRLSAADGTAPAAATLLRHTTTALRSAARGLREGAPGVVTDRLAAEAAAFDVIRSAELPRTSVDRMRRDTIVRETAEAARRATTATRIALGDRPPVTDRDGPFWYATTPGFTLWRRRLACHLTPRSVHLQNALRVAVAMAFARLLAGALGMSHGFWVLLATLSLMRTWAVGTKAVLRPAFLGTVAGAAIAALLLLLVGDVPAFYAAALPMVTLVGFTVGALLGTAWTQAMFTLAFLLLFTQLAVPSWHLSAVRLLDVLVGGALGAVVSLLAWPRGGHGELRRAVADFLTEGADCCRTTVARLRDGDAPSRAEAGHRSTRRAMRLAEETYVQFVAERRPSKEVDARWEAALSVGYHLTHGGEPLSARGPAGALLPWPDAAARLTELAEGVAADAEHRAEEIRTASPPGPLPTTDPAPAGAGGDAVTDRAREAGAPGALLLVDVRGWLTGLADALARLRT</sequence>
<feature type="transmembrane region" description="Helical" evidence="6">
    <location>
        <begin position="94"/>
        <end position="112"/>
    </location>
</feature>
<evidence type="ECO:0000256" key="1">
    <source>
        <dbReference type="ARBA" id="ARBA00004141"/>
    </source>
</evidence>
<feature type="transmembrane region" description="Helical" evidence="6">
    <location>
        <begin position="426"/>
        <end position="448"/>
    </location>
</feature>
<feature type="region of interest" description="Disordered" evidence="5">
    <location>
        <begin position="642"/>
        <end position="677"/>
    </location>
</feature>
<dbReference type="InterPro" id="IPR049453">
    <property type="entry name" value="Memb_transporter_dom"/>
</dbReference>
<organism evidence="8 9">
    <name type="scientific">Streptomyces netropsis</name>
    <name type="common">Streptoverticillium netropsis</name>
    <dbReference type="NCBI Taxonomy" id="55404"/>
    <lineage>
        <taxon>Bacteria</taxon>
        <taxon>Bacillati</taxon>
        <taxon>Actinomycetota</taxon>
        <taxon>Actinomycetes</taxon>
        <taxon>Kitasatosporales</taxon>
        <taxon>Streptomycetaceae</taxon>
        <taxon>Streptomyces</taxon>
    </lineage>
</organism>
<feature type="transmembrane region" description="Helical" evidence="6">
    <location>
        <begin position="32"/>
        <end position="57"/>
    </location>
</feature>
<proteinExistence type="predicted"/>
<evidence type="ECO:0000256" key="3">
    <source>
        <dbReference type="ARBA" id="ARBA00022989"/>
    </source>
</evidence>
<feature type="transmembrane region" description="Helical" evidence="6">
    <location>
        <begin position="69"/>
        <end position="88"/>
    </location>
</feature>
<keyword evidence="4 6" id="KW-0472">Membrane</keyword>
<dbReference type="GO" id="GO:0016020">
    <property type="term" value="C:membrane"/>
    <property type="evidence" value="ECO:0007669"/>
    <property type="project" value="UniProtKB-SubCell"/>
</dbReference>
<dbReference type="EMBL" id="JACHJG010000002">
    <property type="protein sequence ID" value="MBB4885362.1"/>
    <property type="molecule type" value="Genomic_DNA"/>
</dbReference>
<dbReference type="Proteomes" id="UP000556436">
    <property type="component" value="Unassembled WGS sequence"/>
</dbReference>
<dbReference type="AlphaFoldDB" id="A0A7W7PD82"/>
<keyword evidence="3 6" id="KW-1133">Transmembrane helix</keyword>
<keyword evidence="9" id="KW-1185">Reference proteome</keyword>